<keyword evidence="10" id="KW-1185">Reference proteome</keyword>
<feature type="compositionally biased region" description="Basic residues" evidence="8">
    <location>
        <begin position="278"/>
        <end position="293"/>
    </location>
</feature>
<sequence>MGKLQSKHACKRRESPEGDSFVVNAHFNTGRYRGIEDFIARQKNATGLQLATYKGGRQPPEPPAQEMEKAGGCKPVPVGMADDCFPLEVQLPPETPDPGRRTPFYVVGPNDGDSKSSVEEGEKPGLHVEEFECGVSVEGSDKQEWTFTLYDFDGKGKVTQEDFATLLHSIYEMVGNSVHLPSKSSSKGNKNKTLKLRLTVSPPKNGKAPEKRVETEMEQEVAKDEDGDSGNEGMSEGCETPTRKKSCSANDQMRKLNLHEFVQKSIEKQQQQQQHRIAQLRRHHSDSHNHHHHSADEVRRHRHSHHRPPSRQRQQQPLQRAREPRPPQPLPGPGRRGEPQQRSHHGDVYILKFPRKQPFSIKVKRPRGPPQVKVT</sequence>
<evidence type="ECO:0000256" key="6">
    <source>
        <dbReference type="ARBA" id="ARBA00023136"/>
    </source>
</evidence>
<dbReference type="InterPro" id="IPR002048">
    <property type="entry name" value="EF_hand_dom"/>
</dbReference>
<evidence type="ECO:0000313" key="11">
    <source>
        <dbReference type="RefSeq" id="XP_019629286.1"/>
    </source>
</evidence>
<dbReference type="PANTHER" id="PTHR22611">
    <property type="entry name" value="PROTEIN NAKED CUTICLE"/>
    <property type="match status" value="1"/>
</dbReference>
<name>A0A6P4ZI67_BRABE</name>
<dbReference type="RefSeq" id="XP_019629286.1">
    <property type="nucleotide sequence ID" value="XM_019773727.1"/>
</dbReference>
<evidence type="ECO:0000256" key="3">
    <source>
        <dbReference type="ARBA" id="ARBA00022490"/>
    </source>
</evidence>
<comment type="function">
    <text evidence="7">Cell autonomous antagonist of the canonical Wnt signaling pathway.</text>
</comment>
<gene>
    <name evidence="11" type="primary">LOC109473733</name>
</gene>
<evidence type="ECO:0000256" key="8">
    <source>
        <dbReference type="SAM" id="MobiDB-lite"/>
    </source>
</evidence>
<feature type="compositionally biased region" description="Basic residues" evidence="8">
    <location>
        <begin position="300"/>
        <end position="310"/>
    </location>
</feature>
<comment type="similarity">
    <text evidence="1 7">Belongs to the NKD family.</text>
</comment>
<dbReference type="GO" id="GO:0005886">
    <property type="term" value="C:plasma membrane"/>
    <property type="evidence" value="ECO:0007669"/>
    <property type="project" value="UniProtKB-SubCell"/>
</dbReference>
<evidence type="ECO:0000256" key="2">
    <source>
        <dbReference type="ARBA" id="ARBA00022475"/>
    </source>
</evidence>
<dbReference type="GO" id="GO:0005737">
    <property type="term" value="C:cytoplasm"/>
    <property type="evidence" value="ECO:0007669"/>
    <property type="project" value="UniProtKB-SubCell"/>
</dbReference>
<proteinExistence type="inferred from homology"/>
<dbReference type="GO" id="GO:0090090">
    <property type="term" value="P:negative regulation of canonical Wnt signaling pathway"/>
    <property type="evidence" value="ECO:0007669"/>
    <property type="project" value="UniProtKB-ARBA"/>
</dbReference>
<keyword evidence="2 7" id="KW-1003">Cell membrane</keyword>
<protein>
    <recommendedName>
        <fullName evidence="7">Protein naked cuticle homolog</fullName>
    </recommendedName>
</protein>
<dbReference type="PANTHER" id="PTHR22611:SF9">
    <property type="entry name" value="PROTEIN NAKED CUTICLE"/>
    <property type="match status" value="1"/>
</dbReference>
<keyword evidence="5" id="KW-0479">Metal-binding</keyword>
<keyword evidence="3" id="KW-0963">Cytoplasm</keyword>
<comment type="subcellular location">
    <subcellularLocation>
        <location evidence="7">Cell membrane</location>
    </subcellularLocation>
    <subcellularLocation>
        <location evidence="7">Cytoplasm</location>
    </subcellularLocation>
</comment>
<evidence type="ECO:0000256" key="5">
    <source>
        <dbReference type="ARBA" id="ARBA00022723"/>
    </source>
</evidence>
<dbReference type="GO" id="GO:0016055">
    <property type="term" value="P:Wnt signaling pathway"/>
    <property type="evidence" value="ECO:0007669"/>
    <property type="project" value="UniProtKB-UniRule"/>
</dbReference>
<feature type="compositionally biased region" description="Basic and acidic residues" evidence="8">
    <location>
        <begin position="335"/>
        <end position="347"/>
    </location>
</feature>
<evidence type="ECO:0000256" key="1">
    <source>
        <dbReference type="ARBA" id="ARBA00007081"/>
    </source>
</evidence>
<accession>A0A6P4ZI67</accession>
<keyword evidence="4 7" id="KW-0879">Wnt signaling pathway</keyword>
<organism evidence="10 11">
    <name type="scientific">Branchiostoma belcheri</name>
    <name type="common">Amphioxus</name>
    <dbReference type="NCBI Taxonomy" id="7741"/>
    <lineage>
        <taxon>Eukaryota</taxon>
        <taxon>Metazoa</taxon>
        <taxon>Chordata</taxon>
        <taxon>Cephalochordata</taxon>
        <taxon>Leptocardii</taxon>
        <taxon>Amphioxiformes</taxon>
        <taxon>Branchiostomatidae</taxon>
        <taxon>Branchiostoma</taxon>
    </lineage>
</organism>
<dbReference type="InterPro" id="IPR011992">
    <property type="entry name" value="EF-hand-dom_pair"/>
</dbReference>
<evidence type="ECO:0000256" key="4">
    <source>
        <dbReference type="ARBA" id="ARBA00022687"/>
    </source>
</evidence>
<dbReference type="GO" id="GO:0005509">
    <property type="term" value="F:calcium ion binding"/>
    <property type="evidence" value="ECO:0007669"/>
    <property type="project" value="InterPro"/>
</dbReference>
<feature type="domain" description="EF-hand" evidence="9">
    <location>
        <begin position="138"/>
        <end position="173"/>
    </location>
</feature>
<feature type="region of interest" description="Disordered" evidence="8">
    <location>
        <begin position="178"/>
        <end position="249"/>
    </location>
</feature>
<feature type="region of interest" description="Disordered" evidence="8">
    <location>
        <begin position="266"/>
        <end position="375"/>
    </location>
</feature>
<feature type="compositionally biased region" description="Basic and acidic residues" evidence="8">
    <location>
        <begin position="207"/>
        <end position="224"/>
    </location>
</feature>
<dbReference type="GeneID" id="109473733"/>
<dbReference type="PROSITE" id="PS50222">
    <property type="entry name" value="EF_HAND_2"/>
    <property type="match status" value="1"/>
</dbReference>
<dbReference type="Proteomes" id="UP000515135">
    <property type="component" value="Unplaced"/>
</dbReference>
<dbReference type="InterPro" id="IPR040140">
    <property type="entry name" value="Nkd-like"/>
</dbReference>
<evidence type="ECO:0000313" key="10">
    <source>
        <dbReference type="Proteomes" id="UP000515135"/>
    </source>
</evidence>
<dbReference type="Gene3D" id="1.10.238.10">
    <property type="entry name" value="EF-hand"/>
    <property type="match status" value="1"/>
</dbReference>
<evidence type="ECO:0000259" key="9">
    <source>
        <dbReference type="PROSITE" id="PS50222"/>
    </source>
</evidence>
<reference evidence="11" key="1">
    <citation type="submission" date="2025-08" db="UniProtKB">
        <authorList>
            <consortium name="RefSeq"/>
        </authorList>
    </citation>
    <scope>IDENTIFICATION</scope>
    <source>
        <tissue evidence="11">Gonad</tissue>
    </source>
</reference>
<evidence type="ECO:0000256" key="7">
    <source>
        <dbReference type="RuleBase" id="RU367060"/>
    </source>
</evidence>
<dbReference type="OrthoDB" id="5953812at2759"/>
<keyword evidence="6" id="KW-0472">Membrane</keyword>
<dbReference type="SUPFAM" id="SSF47473">
    <property type="entry name" value="EF-hand"/>
    <property type="match status" value="1"/>
</dbReference>
<dbReference type="AlphaFoldDB" id="A0A6P4ZI67"/>